<dbReference type="GO" id="GO:0015074">
    <property type="term" value="P:DNA integration"/>
    <property type="evidence" value="ECO:0007669"/>
    <property type="project" value="InterPro"/>
</dbReference>
<dbReference type="InterPro" id="IPR001584">
    <property type="entry name" value="Integrase_cat-core"/>
</dbReference>
<proteinExistence type="predicted"/>
<comment type="caution">
    <text evidence="3">The sequence shown here is derived from an EMBL/GenBank/DDBJ whole genome shotgun (WGS) entry which is preliminary data.</text>
</comment>
<evidence type="ECO:0000256" key="1">
    <source>
        <dbReference type="SAM" id="MobiDB-lite"/>
    </source>
</evidence>
<name>A0A2K3KQ52_TRIPR</name>
<feature type="domain" description="Integrase catalytic" evidence="2">
    <location>
        <begin position="1"/>
        <end position="108"/>
    </location>
</feature>
<feature type="non-terminal residue" evidence="3">
    <location>
        <position position="224"/>
    </location>
</feature>
<sequence>MVEKETSEAICCLRTDRGGEFNSNEFKEFCEENGIKRQLTAAYTPQQNGIAERKNRTIMDMVRSMLASKSIPKEFWPEAVNWAIYVLNRSPAAAIPDKTPEEAWSFNKPTVKHFKVFGCIAYTHVPDAQRKKLDDKSIKCIFLGISEESKAYRLYHPPTKRIIISRDVKFAEQEKWKWNNSKDPANTMSTDSDEEAGGGDNVNEELADNTQEDTSADVPITEHT</sequence>
<organism evidence="3 4">
    <name type="scientific">Trifolium pratense</name>
    <name type="common">Red clover</name>
    <dbReference type="NCBI Taxonomy" id="57577"/>
    <lineage>
        <taxon>Eukaryota</taxon>
        <taxon>Viridiplantae</taxon>
        <taxon>Streptophyta</taxon>
        <taxon>Embryophyta</taxon>
        <taxon>Tracheophyta</taxon>
        <taxon>Spermatophyta</taxon>
        <taxon>Magnoliopsida</taxon>
        <taxon>eudicotyledons</taxon>
        <taxon>Gunneridae</taxon>
        <taxon>Pentapetalae</taxon>
        <taxon>rosids</taxon>
        <taxon>fabids</taxon>
        <taxon>Fabales</taxon>
        <taxon>Fabaceae</taxon>
        <taxon>Papilionoideae</taxon>
        <taxon>50 kb inversion clade</taxon>
        <taxon>NPAAA clade</taxon>
        <taxon>Hologalegina</taxon>
        <taxon>IRL clade</taxon>
        <taxon>Trifolieae</taxon>
        <taxon>Trifolium</taxon>
    </lineage>
</organism>
<reference evidence="3 4" key="2">
    <citation type="journal article" date="2017" name="Front. Plant Sci.">
        <title>Gene Classification and Mining of Molecular Markers Useful in Red Clover (Trifolium pratense) Breeding.</title>
        <authorList>
            <person name="Istvanek J."/>
            <person name="Dluhosova J."/>
            <person name="Dluhos P."/>
            <person name="Patkova L."/>
            <person name="Nedelnik J."/>
            <person name="Repkova J."/>
        </authorList>
    </citation>
    <scope>NUCLEOTIDE SEQUENCE [LARGE SCALE GENOMIC DNA]</scope>
    <source>
        <strain evidence="4">cv. Tatra</strain>
        <tissue evidence="3">Young leaves</tissue>
    </source>
</reference>
<protein>
    <submittedName>
        <fullName evidence="3">Cysteine-rich receptor-like protein kinase 25-like protein</fullName>
    </submittedName>
</protein>
<dbReference type="PANTHER" id="PTHR42648">
    <property type="entry name" value="TRANSPOSASE, PUTATIVE-RELATED"/>
    <property type="match status" value="1"/>
</dbReference>
<dbReference type="GO" id="GO:0003676">
    <property type="term" value="F:nucleic acid binding"/>
    <property type="evidence" value="ECO:0007669"/>
    <property type="project" value="InterPro"/>
</dbReference>
<evidence type="ECO:0000313" key="3">
    <source>
        <dbReference type="EMBL" id="PNX68425.1"/>
    </source>
</evidence>
<keyword evidence="3" id="KW-0675">Receptor</keyword>
<dbReference type="Pfam" id="PF25597">
    <property type="entry name" value="SH3_retrovirus"/>
    <property type="match status" value="1"/>
</dbReference>
<accession>A0A2K3KQ52</accession>
<feature type="compositionally biased region" description="Polar residues" evidence="1">
    <location>
        <begin position="178"/>
        <end position="190"/>
    </location>
</feature>
<feature type="compositionally biased region" description="Acidic residues" evidence="1">
    <location>
        <begin position="191"/>
        <end position="215"/>
    </location>
</feature>
<dbReference type="PANTHER" id="PTHR42648:SF18">
    <property type="entry name" value="RETROTRANSPOSON, UNCLASSIFIED-LIKE PROTEIN"/>
    <property type="match status" value="1"/>
</dbReference>
<dbReference type="PROSITE" id="PS50994">
    <property type="entry name" value="INTEGRASE"/>
    <property type="match status" value="1"/>
</dbReference>
<reference evidence="3 4" key="1">
    <citation type="journal article" date="2014" name="Am. J. Bot.">
        <title>Genome assembly and annotation for red clover (Trifolium pratense; Fabaceae).</title>
        <authorList>
            <person name="Istvanek J."/>
            <person name="Jaros M."/>
            <person name="Krenek A."/>
            <person name="Repkova J."/>
        </authorList>
    </citation>
    <scope>NUCLEOTIDE SEQUENCE [LARGE SCALE GENOMIC DNA]</scope>
    <source>
        <strain evidence="4">cv. Tatra</strain>
        <tissue evidence="3">Young leaves</tissue>
    </source>
</reference>
<dbReference type="Gene3D" id="3.30.420.10">
    <property type="entry name" value="Ribonuclease H-like superfamily/Ribonuclease H"/>
    <property type="match status" value="1"/>
</dbReference>
<keyword evidence="3" id="KW-0808">Transferase</keyword>
<dbReference type="Proteomes" id="UP000236291">
    <property type="component" value="Unassembled WGS sequence"/>
</dbReference>
<evidence type="ECO:0000259" key="2">
    <source>
        <dbReference type="PROSITE" id="PS50994"/>
    </source>
</evidence>
<dbReference type="InterPro" id="IPR057670">
    <property type="entry name" value="SH3_retrovirus"/>
</dbReference>
<dbReference type="SUPFAM" id="SSF53098">
    <property type="entry name" value="Ribonuclease H-like"/>
    <property type="match status" value="1"/>
</dbReference>
<gene>
    <name evidence="3" type="ORF">L195_g056161</name>
</gene>
<dbReference type="AlphaFoldDB" id="A0A2K3KQ52"/>
<dbReference type="InterPro" id="IPR039537">
    <property type="entry name" value="Retrotran_Ty1/copia-like"/>
</dbReference>
<evidence type="ECO:0000313" key="4">
    <source>
        <dbReference type="Proteomes" id="UP000236291"/>
    </source>
</evidence>
<dbReference type="EMBL" id="ASHM01105205">
    <property type="protein sequence ID" value="PNX68425.1"/>
    <property type="molecule type" value="Genomic_DNA"/>
</dbReference>
<dbReference type="InterPro" id="IPR036397">
    <property type="entry name" value="RNaseH_sf"/>
</dbReference>
<feature type="region of interest" description="Disordered" evidence="1">
    <location>
        <begin position="177"/>
        <end position="224"/>
    </location>
</feature>
<dbReference type="GO" id="GO:0016301">
    <property type="term" value="F:kinase activity"/>
    <property type="evidence" value="ECO:0007669"/>
    <property type="project" value="UniProtKB-KW"/>
</dbReference>
<keyword evidence="3" id="KW-0418">Kinase</keyword>
<dbReference type="InterPro" id="IPR012337">
    <property type="entry name" value="RNaseH-like_sf"/>
</dbReference>